<keyword evidence="9" id="KW-1185">Reference proteome</keyword>
<evidence type="ECO:0000259" key="8">
    <source>
        <dbReference type="PROSITE" id="PS50835"/>
    </source>
</evidence>
<organism evidence="9 10">
    <name type="scientific">Pundamilia nyererei</name>
    <dbReference type="NCBI Taxonomy" id="303518"/>
    <lineage>
        <taxon>Eukaryota</taxon>
        <taxon>Metazoa</taxon>
        <taxon>Chordata</taxon>
        <taxon>Craniata</taxon>
        <taxon>Vertebrata</taxon>
        <taxon>Euteleostomi</taxon>
        <taxon>Actinopterygii</taxon>
        <taxon>Neopterygii</taxon>
        <taxon>Teleostei</taxon>
        <taxon>Neoteleostei</taxon>
        <taxon>Acanthomorphata</taxon>
        <taxon>Ovalentaria</taxon>
        <taxon>Cichlomorphae</taxon>
        <taxon>Cichliformes</taxon>
        <taxon>Cichlidae</taxon>
        <taxon>African cichlids</taxon>
        <taxon>Pseudocrenilabrinae</taxon>
        <taxon>Haplochromini</taxon>
        <taxon>Pundamilia</taxon>
    </lineage>
</organism>
<dbReference type="GeneID" id="102196964"/>
<feature type="signal peptide" evidence="7">
    <location>
        <begin position="1"/>
        <end position="29"/>
    </location>
</feature>
<feature type="transmembrane region" description="Helical" evidence="6">
    <location>
        <begin position="262"/>
        <end position="282"/>
    </location>
</feature>
<feature type="chain" id="PRO_5041276174" evidence="7">
    <location>
        <begin position="30"/>
        <end position="335"/>
    </location>
</feature>
<dbReference type="SMART" id="SM00409">
    <property type="entry name" value="IG"/>
    <property type="match status" value="2"/>
</dbReference>
<dbReference type="GO" id="GO:0098609">
    <property type="term" value="P:cell-cell adhesion"/>
    <property type="evidence" value="ECO:0007669"/>
    <property type="project" value="TreeGrafter"/>
</dbReference>
<dbReference type="PANTHER" id="PTHR11640:SF31">
    <property type="entry name" value="IRREGULAR CHIASM C-ROUGHEST PROTEIN-RELATED"/>
    <property type="match status" value="1"/>
</dbReference>
<dbReference type="SUPFAM" id="SSF48726">
    <property type="entry name" value="Immunoglobulin"/>
    <property type="match status" value="2"/>
</dbReference>
<dbReference type="GO" id="GO:0005911">
    <property type="term" value="C:cell-cell junction"/>
    <property type="evidence" value="ECO:0007669"/>
    <property type="project" value="TreeGrafter"/>
</dbReference>
<reference evidence="10" key="1">
    <citation type="submission" date="2025-08" db="UniProtKB">
        <authorList>
            <consortium name="RefSeq"/>
        </authorList>
    </citation>
    <scope>IDENTIFICATION</scope>
</reference>
<keyword evidence="3" id="KW-1015">Disulfide bond</keyword>
<keyword evidence="7" id="KW-0732">Signal</keyword>
<dbReference type="GO" id="GO:0050839">
    <property type="term" value="F:cell adhesion molecule binding"/>
    <property type="evidence" value="ECO:0007669"/>
    <property type="project" value="TreeGrafter"/>
</dbReference>
<dbReference type="Gene3D" id="2.60.40.10">
    <property type="entry name" value="Immunoglobulins"/>
    <property type="match status" value="2"/>
</dbReference>
<keyword evidence="6" id="KW-1133">Transmembrane helix</keyword>
<evidence type="ECO:0000313" key="9">
    <source>
        <dbReference type="Proteomes" id="UP000695023"/>
    </source>
</evidence>
<comment type="subcellular location">
    <subcellularLocation>
        <location evidence="1">Membrane</location>
        <topology evidence="1">Single-pass type I membrane protein</topology>
    </subcellularLocation>
</comment>
<keyword evidence="6" id="KW-0812">Transmembrane</keyword>
<dbReference type="InterPro" id="IPR013783">
    <property type="entry name" value="Ig-like_fold"/>
</dbReference>
<proteinExistence type="predicted"/>
<keyword evidence="4" id="KW-0325">Glycoprotein</keyword>
<sequence>MEDLSRYWGIDRILFLTCCIVSIFLQAEANSTSGMVGSTVTLHCTSNTTGDLLQLTWGRNGTQLFSFRPQKTSNSSSVTLSRSAAAATLNLNMSTLESQSYALIIESAQKSHAGNYTCEITTDSGFIEQKWELVIIEANSTSRMVGSTVTLHCTSNTTGDLLQLTWRRNGTQLFSFRPQKASNSSSVTLSRSPAAATLNLTMSTLESQSYALIIESAQKSHTGNYTCEITTDSGVIEQEWELVIIENAEAESSNKISKLTTIAIIVPSLCFLIFILTAVIILRGVCKRRSQTITQPPRRLVSVREPTQPTYENLDFEGRQQCGQIQVHPYKYRAE</sequence>
<dbReference type="RefSeq" id="XP_005723676.1">
    <property type="nucleotide sequence ID" value="XM_005723619.1"/>
</dbReference>
<accession>A0A9Y3QZ55</accession>
<dbReference type="AlphaFoldDB" id="A0A9Y3QZ55"/>
<dbReference type="InterPro" id="IPR051275">
    <property type="entry name" value="Cell_adhesion_signaling"/>
</dbReference>
<keyword evidence="2 6" id="KW-0472">Membrane</keyword>
<dbReference type="Proteomes" id="UP000695023">
    <property type="component" value="Unplaced"/>
</dbReference>
<gene>
    <name evidence="10" type="primary">LOC102196964</name>
</gene>
<evidence type="ECO:0000256" key="4">
    <source>
        <dbReference type="ARBA" id="ARBA00023180"/>
    </source>
</evidence>
<evidence type="ECO:0000256" key="1">
    <source>
        <dbReference type="ARBA" id="ARBA00004479"/>
    </source>
</evidence>
<name>A0A9Y3QZ55_9CICH</name>
<dbReference type="PANTHER" id="PTHR11640">
    <property type="entry name" value="NEPHRIN"/>
    <property type="match status" value="1"/>
</dbReference>
<keyword evidence="5" id="KW-0393">Immunoglobulin domain</keyword>
<evidence type="ECO:0000256" key="3">
    <source>
        <dbReference type="ARBA" id="ARBA00023157"/>
    </source>
</evidence>
<dbReference type="InterPro" id="IPR003599">
    <property type="entry name" value="Ig_sub"/>
</dbReference>
<protein>
    <submittedName>
        <fullName evidence="10">Fibroblast growth factor receptor 3-like isoform X1</fullName>
    </submittedName>
</protein>
<dbReference type="InterPro" id="IPR036179">
    <property type="entry name" value="Ig-like_dom_sf"/>
</dbReference>
<feature type="domain" description="Ig-like" evidence="8">
    <location>
        <begin position="37"/>
        <end position="134"/>
    </location>
</feature>
<evidence type="ECO:0000256" key="7">
    <source>
        <dbReference type="SAM" id="SignalP"/>
    </source>
</evidence>
<dbReference type="GO" id="GO:0005886">
    <property type="term" value="C:plasma membrane"/>
    <property type="evidence" value="ECO:0007669"/>
    <property type="project" value="TreeGrafter"/>
</dbReference>
<feature type="domain" description="Ig-like" evidence="8">
    <location>
        <begin position="146"/>
        <end position="243"/>
    </location>
</feature>
<dbReference type="SMART" id="SM00408">
    <property type="entry name" value="IGc2"/>
    <property type="match status" value="2"/>
</dbReference>
<dbReference type="InterPro" id="IPR007110">
    <property type="entry name" value="Ig-like_dom"/>
</dbReference>
<evidence type="ECO:0000256" key="5">
    <source>
        <dbReference type="ARBA" id="ARBA00023319"/>
    </source>
</evidence>
<dbReference type="PROSITE" id="PS50835">
    <property type="entry name" value="IG_LIKE"/>
    <property type="match status" value="2"/>
</dbReference>
<dbReference type="Pfam" id="PF13927">
    <property type="entry name" value="Ig_3"/>
    <property type="match status" value="2"/>
</dbReference>
<evidence type="ECO:0000313" key="10">
    <source>
        <dbReference type="RefSeq" id="XP_005723676.1"/>
    </source>
</evidence>
<evidence type="ECO:0000256" key="2">
    <source>
        <dbReference type="ARBA" id="ARBA00023136"/>
    </source>
</evidence>
<dbReference type="InterPro" id="IPR003598">
    <property type="entry name" value="Ig_sub2"/>
</dbReference>
<evidence type="ECO:0000256" key="6">
    <source>
        <dbReference type="SAM" id="Phobius"/>
    </source>
</evidence>